<evidence type="ECO:0000256" key="5">
    <source>
        <dbReference type="SAM" id="Phobius"/>
    </source>
</evidence>
<dbReference type="InterPro" id="IPR012451">
    <property type="entry name" value="DUF1656"/>
</dbReference>
<accession>A0AAX3E640</accession>
<proteinExistence type="predicted"/>
<evidence type="ECO:0000313" key="6">
    <source>
        <dbReference type="EMBL" id="UYO41552.1"/>
    </source>
</evidence>
<dbReference type="Pfam" id="PF07869">
    <property type="entry name" value="DUF1656"/>
    <property type="match status" value="1"/>
</dbReference>
<evidence type="ECO:0000256" key="4">
    <source>
        <dbReference type="ARBA" id="ARBA00023136"/>
    </source>
</evidence>
<dbReference type="Proteomes" id="UP001163166">
    <property type="component" value="Chromosome"/>
</dbReference>
<dbReference type="RefSeq" id="WP_011157507.1">
    <property type="nucleotide sequence ID" value="NZ_CP019966.1"/>
</dbReference>
<protein>
    <submittedName>
        <fullName evidence="6">DUF1656 domain-containing protein</fullName>
    </submittedName>
</protein>
<keyword evidence="1" id="KW-1003">Cell membrane</keyword>
<evidence type="ECO:0000256" key="3">
    <source>
        <dbReference type="ARBA" id="ARBA00022989"/>
    </source>
</evidence>
<feature type="transmembrane region" description="Helical" evidence="5">
    <location>
        <begin position="6"/>
        <end position="34"/>
    </location>
</feature>
<keyword evidence="4 5" id="KW-0472">Membrane</keyword>
<organism evidence="6 7">
    <name type="scientific">Rhodopseudomonas palustris</name>
    <dbReference type="NCBI Taxonomy" id="1076"/>
    <lineage>
        <taxon>Bacteria</taxon>
        <taxon>Pseudomonadati</taxon>
        <taxon>Pseudomonadota</taxon>
        <taxon>Alphaproteobacteria</taxon>
        <taxon>Hyphomicrobiales</taxon>
        <taxon>Nitrobacteraceae</taxon>
        <taxon>Rhodopseudomonas</taxon>
    </lineage>
</organism>
<dbReference type="AlphaFoldDB" id="A0AAX3E640"/>
<dbReference type="GeneID" id="66892996"/>
<reference evidence="6" key="1">
    <citation type="journal article" date="2022" name="Biol. Control">
        <title>In silico genomic analysis of Rhodopseudomonas palustris strains revealed potential biocontrol agents and crop yield enhancers.</title>
        <authorList>
            <person name="Surachat K."/>
            <person name="Kantachote D."/>
            <person name="Deachamag P."/>
            <person name="Wonglapsuwan M."/>
        </authorList>
    </citation>
    <scope>NUCLEOTIDE SEQUENCE</scope>
    <source>
        <strain evidence="6">TLS06</strain>
    </source>
</reference>
<feature type="transmembrane region" description="Helical" evidence="5">
    <location>
        <begin position="46"/>
        <end position="67"/>
    </location>
</feature>
<sequence length="69" mass="7724">MTAELNILGVFVPTILICAAAAFILTSLVSRLLVWLNFYHLVWHHTLFNLTIFVVIVFVALGLVSGWPQ</sequence>
<dbReference type="EMBL" id="CP076676">
    <property type="protein sequence ID" value="UYO41552.1"/>
    <property type="molecule type" value="Genomic_DNA"/>
</dbReference>
<keyword evidence="2 5" id="KW-0812">Transmembrane</keyword>
<name>A0AAX3E640_RHOPL</name>
<keyword evidence="3 5" id="KW-1133">Transmembrane helix</keyword>
<evidence type="ECO:0000256" key="2">
    <source>
        <dbReference type="ARBA" id="ARBA00022692"/>
    </source>
</evidence>
<gene>
    <name evidence="6" type="ORF">KQX62_09760</name>
</gene>
<evidence type="ECO:0000313" key="7">
    <source>
        <dbReference type="Proteomes" id="UP001163166"/>
    </source>
</evidence>
<evidence type="ECO:0000256" key="1">
    <source>
        <dbReference type="ARBA" id="ARBA00022475"/>
    </source>
</evidence>